<dbReference type="InterPro" id="IPR035906">
    <property type="entry name" value="MetI-like_sf"/>
</dbReference>
<evidence type="ECO:0000256" key="5">
    <source>
        <dbReference type="ARBA" id="ARBA00022989"/>
    </source>
</evidence>
<organism evidence="10 11">
    <name type="scientific">Micromonospora lupini str. Lupac 08</name>
    <dbReference type="NCBI Taxonomy" id="1150864"/>
    <lineage>
        <taxon>Bacteria</taxon>
        <taxon>Bacillati</taxon>
        <taxon>Actinomycetota</taxon>
        <taxon>Actinomycetes</taxon>
        <taxon>Micromonosporales</taxon>
        <taxon>Micromonosporaceae</taxon>
        <taxon>Micromonospora</taxon>
    </lineage>
</organism>
<dbReference type="SUPFAM" id="SSF161098">
    <property type="entry name" value="MetI-like"/>
    <property type="match status" value="1"/>
</dbReference>
<feature type="transmembrane region" description="Helical" evidence="7">
    <location>
        <begin position="161"/>
        <end position="187"/>
    </location>
</feature>
<evidence type="ECO:0000256" key="7">
    <source>
        <dbReference type="RuleBase" id="RU363032"/>
    </source>
</evidence>
<dbReference type="eggNOG" id="COG1173">
    <property type="taxonomic scope" value="Bacteria"/>
</dbReference>
<keyword evidence="11" id="KW-1185">Reference proteome</keyword>
<comment type="subcellular location">
    <subcellularLocation>
        <location evidence="1 7">Cell membrane</location>
        <topology evidence="1 7">Multi-pass membrane protein</topology>
    </subcellularLocation>
</comment>
<evidence type="ECO:0000259" key="9">
    <source>
        <dbReference type="PROSITE" id="PS50928"/>
    </source>
</evidence>
<accession>I0LBM4</accession>
<feature type="domain" description="ABC transmembrane type-1" evidence="9">
    <location>
        <begin position="157"/>
        <end position="359"/>
    </location>
</feature>
<reference evidence="11" key="1">
    <citation type="journal article" date="2012" name="J. Bacteriol.">
        <title>Genome Sequence of Micromonospora lupini Lupac 08, Isolated from Root Nodules of Lupinus angustifolius.</title>
        <authorList>
            <person name="Alonso-Vega P."/>
            <person name="Normand P."/>
            <person name="Bacigalupe R."/>
            <person name="Pujic P."/>
            <person name="Lajus A."/>
            <person name="Vallenet D."/>
            <person name="Carro L."/>
            <person name="Coll P."/>
            <person name="Trujillo M.E."/>
        </authorList>
    </citation>
    <scope>NUCLEOTIDE SEQUENCE [LARGE SCALE GENOMIC DNA]</scope>
    <source>
        <strain evidence="11">Lupac 08</strain>
    </source>
</reference>
<feature type="transmembrane region" description="Helical" evidence="7">
    <location>
        <begin position="339"/>
        <end position="362"/>
    </location>
</feature>
<dbReference type="AlphaFoldDB" id="I0LBM4"/>
<dbReference type="CDD" id="cd06261">
    <property type="entry name" value="TM_PBP2"/>
    <property type="match status" value="1"/>
</dbReference>
<dbReference type="EMBL" id="CAIE01000040">
    <property type="protein sequence ID" value="CCH21221.1"/>
    <property type="molecule type" value="Genomic_DNA"/>
</dbReference>
<evidence type="ECO:0000313" key="10">
    <source>
        <dbReference type="EMBL" id="CCH21221.1"/>
    </source>
</evidence>
<keyword evidence="3" id="KW-1003">Cell membrane</keyword>
<feature type="region of interest" description="Disordered" evidence="8">
    <location>
        <begin position="1"/>
        <end position="28"/>
    </location>
</feature>
<dbReference type="GO" id="GO:0005886">
    <property type="term" value="C:plasma membrane"/>
    <property type="evidence" value="ECO:0007669"/>
    <property type="project" value="UniProtKB-SubCell"/>
</dbReference>
<dbReference type="Pfam" id="PF00528">
    <property type="entry name" value="BPD_transp_1"/>
    <property type="match status" value="1"/>
</dbReference>
<dbReference type="PROSITE" id="PS50928">
    <property type="entry name" value="ABC_TM1"/>
    <property type="match status" value="1"/>
</dbReference>
<evidence type="ECO:0000256" key="8">
    <source>
        <dbReference type="SAM" id="MobiDB-lite"/>
    </source>
</evidence>
<dbReference type="InterPro" id="IPR025966">
    <property type="entry name" value="OppC_N"/>
</dbReference>
<sequence>MSLPGKGIGQHEPGRGSSQHESGGRGVGCSDHRGGVVVSLSPVEGVALAEIESDPDAIAPAAKGVVGRSPGQLAWLRLRRDRTAVVSGVLLVFFLLLGLSAPLIEMAYGIGPREQFQKLLDGFGMPLGYAGGVTGDHWFGLEPNLGRDIFIRLIYGLRTSLFIAFAAALITATIGIALGALAGYLGGWLDAVINWITDLTLAMPFLIIALALTPTITLRFYGERGQVSSAFGVGVLIGVFAIFGWTSTARLVRGQVIALREREFVEAAKASGAGLGHIIFRQLLPNIWAPILVSFSLAVPQFITSEAALSFIGVGLSDETPSFGRMIYDSLDFLQTDPAYVFFPGITIFALVFAFNLFGDALRDALDPKSSR</sequence>
<comment type="similarity">
    <text evidence="7">Belongs to the binding-protein-dependent transport system permease family.</text>
</comment>
<evidence type="ECO:0000256" key="1">
    <source>
        <dbReference type="ARBA" id="ARBA00004651"/>
    </source>
</evidence>
<dbReference type="PANTHER" id="PTHR43386">
    <property type="entry name" value="OLIGOPEPTIDE TRANSPORT SYSTEM PERMEASE PROTEIN APPC"/>
    <property type="match status" value="1"/>
</dbReference>
<evidence type="ECO:0000256" key="4">
    <source>
        <dbReference type="ARBA" id="ARBA00022692"/>
    </source>
</evidence>
<feature type="transmembrane region" description="Helical" evidence="7">
    <location>
        <begin position="227"/>
        <end position="245"/>
    </location>
</feature>
<dbReference type="InterPro" id="IPR000515">
    <property type="entry name" value="MetI-like"/>
</dbReference>
<gene>
    <name evidence="10" type="ORF">MILUP08_46116</name>
</gene>
<keyword evidence="2 7" id="KW-0813">Transport</keyword>
<comment type="caution">
    <text evidence="10">The sequence shown here is derived from an EMBL/GenBank/DDBJ whole genome shotgun (WGS) entry which is preliminary data.</text>
</comment>
<evidence type="ECO:0000256" key="3">
    <source>
        <dbReference type="ARBA" id="ARBA00022475"/>
    </source>
</evidence>
<keyword evidence="4 7" id="KW-0812">Transmembrane</keyword>
<dbReference type="GO" id="GO:0055085">
    <property type="term" value="P:transmembrane transport"/>
    <property type="evidence" value="ECO:0007669"/>
    <property type="project" value="InterPro"/>
</dbReference>
<dbReference type="STRING" id="1150864.MILUP08_46116"/>
<evidence type="ECO:0000256" key="6">
    <source>
        <dbReference type="ARBA" id="ARBA00023136"/>
    </source>
</evidence>
<feature type="transmembrane region" description="Helical" evidence="7">
    <location>
        <begin position="84"/>
        <end position="104"/>
    </location>
</feature>
<feature type="transmembrane region" description="Helical" evidence="7">
    <location>
        <begin position="199"/>
        <end position="221"/>
    </location>
</feature>
<dbReference type="PANTHER" id="PTHR43386:SF1">
    <property type="entry name" value="D,D-DIPEPTIDE TRANSPORT SYSTEM PERMEASE PROTEIN DDPC-RELATED"/>
    <property type="match status" value="1"/>
</dbReference>
<dbReference type="InterPro" id="IPR050366">
    <property type="entry name" value="BP-dependent_transpt_permease"/>
</dbReference>
<keyword evidence="5 7" id="KW-1133">Transmembrane helix</keyword>
<dbReference type="Proteomes" id="UP000003448">
    <property type="component" value="Unassembled WGS sequence"/>
</dbReference>
<keyword evidence="6 7" id="KW-0472">Membrane</keyword>
<protein>
    <submittedName>
        <fullName evidence="10">Oligopeptide transport integral membrane protein</fullName>
    </submittedName>
</protein>
<evidence type="ECO:0000313" key="11">
    <source>
        <dbReference type="Proteomes" id="UP000003448"/>
    </source>
</evidence>
<name>I0LBM4_9ACTN</name>
<dbReference type="Gene3D" id="1.10.3720.10">
    <property type="entry name" value="MetI-like"/>
    <property type="match status" value="1"/>
</dbReference>
<proteinExistence type="inferred from homology"/>
<evidence type="ECO:0000256" key="2">
    <source>
        <dbReference type="ARBA" id="ARBA00022448"/>
    </source>
</evidence>
<dbReference type="Pfam" id="PF12911">
    <property type="entry name" value="OppC_N"/>
    <property type="match status" value="1"/>
</dbReference>